<reference evidence="1 2" key="1">
    <citation type="submission" date="2017-11" db="EMBL/GenBank/DDBJ databases">
        <title>Complete genome sequence of Sphingomonas sp. Strain Cra20, a psychrotolerant potential plant growth promoting rhizobacteria.</title>
        <authorList>
            <person name="Luo Y."/>
        </authorList>
    </citation>
    <scope>NUCLEOTIDE SEQUENCE [LARGE SCALE GENOMIC DNA]</scope>
    <source>
        <strain evidence="1 2">Cra20</strain>
    </source>
</reference>
<keyword evidence="2" id="KW-1185">Reference proteome</keyword>
<proteinExistence type="predicted"/>
<evidence type="ECO:0000313" key="2">
    <source>
        <dbReference type="Proteomes" id="UP000229081"/>
    </source>
</evidence>
<name>A0A2K8MHK6_9SPHN</name>
<protein>
    <submittedName>
        <fullName evidence="1">Uncharacterized protein</fullName>
    </submittedName>
</protein>
<dbReference type="KEGG" id="sphc:CVN68_08530"/>
<accession>A0A2K8MHK6</accession>
<dbReference type="Proteomes" id="UP000229081">
    <property type="component" value="Chromosome"/>
</dbReference>
<dbReference type="AlphaFoldDB" id="A0A2K8MHK6"/>
<sequence>MSGNQRGKLARNAVLLAALAAAILVFGGKPQATLDVAIRAQGGHAMLRLGSASVRIAFDSGHACPNPNACAGSVL</sequence>
<evidence type="ECO:0000313" key="1">
    <source>
        <dbReference type="EMBL" id="ATY32016.1"/>
    </source>
</evidence>
<organism evidence="1 2">
    <name type="scientific">Sphingomonas psychrotolerans</name>
    <dbReference type="NCBI Taxonomy" id="1327635"/>
    <lineage>
        <taxon>Bacteria</taxon>
        <taxon>Pseudomonadati</taxon>
        <taxon>Pseudomonadota</taxon>
        <taxon>Alphaproteobacteria</taxon>
        <taxon>Sphingomonadales</taxon>
        <taxon>Sphingomonadaceae</taxon>
        <taxon>Sphingomonas</taxon>
    </lineage>
</organism>
<dbReference type="EMBL" id="CP024923">
    <property type="protein sequence ID" value="ATY32016.1"/>
    <property type="molecule type" value="Genomic_DNA"/>
</dbReference>
<gene>
    <name evidence="1" type="ORF">CVN68_08530</name>
</gene>